<dbReference type="PANTHER" id="PTHR16504">
    <property type="entry name" value="5'(3')-DEOXYRIBONUCLEOTIDASE"/>
    <property type="match status" value="1"/>
</dbReference>
<dbReference type="PANTHER" id="PTHR16504:SF4">
    <property type="entry name" value="5'(3')-DEOXYRIBONUCLEOTIDASE"/>
    <property type="match status" value="1"/>
</dbReference>
<dbReference type="InterPro" id="IPR036412">
    <property type="entry name" value="HAD-like_sf"/>
</dbReference>
<dbReference type="Gene3D" id="1.10.40.40">
    <property type="entry name" value="Deoxyribonucleotidase, domain 2"/>
    <property type="match status" value="1"/>
</dbReference>
<dbReference type="GO" id="GO:0009223">
    <property type="term" value="P:pyrimidine deoxyribonucleotide catabolic process"/>
    <property type="evidence" value="ECO:0007669"/>
    <property type="project" value="TreeGrafter"/>
</dbReference>
<dbReference type="Pfam" id="PF06941">
    <property type="entry name" value="NT5C"/>
    <property type="match status" value="1"/>
</dbReference>
<sequence>MARPGRGSVVLVDMDGVLADFDAAVLDRLPPEIDRVARTHFHLAEDYPEHLAHVELITSHPRFFLELPLVDNALQGWQRLLDAGYRPRICSAPLSRNERSAQSKVAWLRTHFVPRFGEQVVREAIIDKAKYRHDALALIDDRPDVDTNGGAATWRHVVFDRPYNRQSSATLRLRGWDDPDLVEILEAAR</sequence>
<evidence type="ECO:0000256" key="2">
    <source>
        <dbReference type="PIRSR" id="PIRSR610708-1"/>
    </source>
</evidence>
<reference evidence="3 4" key="1">
    <citation type="journal article" date="2019" name="Emerg. Microbes Infect.">
        <title>Comprehensive subspecies identification of 175 nontuberculous mycobacteria species based on 7547 genomic profiles.</title>
        <authorList>
            <person name="Matsumoto Y."/>
            <person name="Kinjo T."/>
            <person name="Motooka D."/>
            <person name="Nabeya D."/>
            <person name="Jung N."/>
            <person name="Uechi K."/>
            <person name="Horii T."/>
            <person name="Iida T."/>
            <person name="Fujita J."/>
            <person name="Nakamura S."/>
        </authorList>
    </citation>
    <scope>NUCLEOTIDE SEQUENCE [LARGE SCALE GENOMIC DNA]</scope>
    <source>
        <strain evidence="3 4">JCM 14742</strain>
    </source>
</reference>
<name>A0A7I7YZZ8_9MYCO</name>
<dbReference type="InterPro" id="IPR010708">
    <property type="entry name" value="5'(3')-deoxyribonucleotidase"/>
</dbReference>
<keyword evidence="4" id="KW-1185">Reference proteome</keyword>
<dbReference type="GO" id="GO:0008253">
    <property type="term" value="F:5'-nucleotidase activity"/>
    <property type="evidence" value="ECO:0007669"/>
    <property type="project" value="InterPro"/>
</dbReference>
<proteinExistence type="inferred from homology"/>
<organism evidence="3 4">
    <name type="scientific">Mycobacterium parmense</name>
    <dbReference type="NCBI Taxonomy" id="185642"/>
    <lineage>
        <taxon>Bacteria</taxon>
        <taxon>Bacillati</taxon>
        <taxon>Actinomycetota</taxon>
        <taxon>Actinomycetes</taxon>
        <taxon>Mycobacteriales</taxon>
        <taxon>Mycobacteriaceae</taxon>
        <taxon>Mycobacterium</taxon>
        <taxon>Mycobacterium simiae complex</taxon>
    </lineage>
</organism>
<evidence type="ECO:0000256" key="1">
    <source>
        <dbReference type="ARBA" id="ARBA00009589"/>
    </source>
</evidence>
<gene>
    <name evidence="3" type="ORF">MPRM_37540</name>
</gene>
<dbReference type="RefSeq" id="WP_085268548.1">
    <property type="nucleotide sequence ID" value="NZ_AP022614.1"/>
</dbReference>
<evidence type="ECO:0000313" key="4">
    <source>
        <dbReference type="Proteomes" id="UP000467105"/>
    </source>
</evidence>
<dbReference type="OrthoDB" id="5242740at2"/>
<feature type="active site" description="Nucleophile" evidence="2">
    <location>
        <position position="13"/>
    </location>
</feature>
<comment type="similarity">
    <text evidence="1">Belongs to the 5'(3')-deoxyribonucleotidase family.</text>
</comment>
<dbReference type="AlphaFoldDB" id="A0A7I7YZZ8"/>
<dbReference type="InterPro" id="IPR023214">
    <property type="entry name" value="HAD_sf"/>
</dbReference>
<dbReference type="EMBL" id="AP022614">
    <property type="protein sequence ID" value="BBZ46473.1"/>
    <property type="molecule type" value="Genomic_DNA"/>
</dbReference>
<dbReference type="Gene3D" id="3.40.50.1000">
    <property type="entry name" value="HAD superfamily/HAD-like"/>
    <property type="match status" value="1"/>
</dbReference>
<dbReference type="SUPFAM" id="SSF56784">
    <property type="entry name" value="HAD-like"/>
    <property type="match status" value="1"/>
</dbReference>
<evidence type="ECO:0000313" key="3">
    <source>
        <dbReference type="EMBL" id="BBZ46473.1"/>
    </source>
</evidence>
<protein>
    <submittedName>
        <fullName evidence="3">5'-3'-deoxyribonucleotidase</fullName>
    </submittedName>
</protein>
<accession>A0A7I7YZZ8</accession>
<feature type="active site" description="Proton donor" evidence="2">
    <location>
        <position position="15"/>
    </location>
</feature>
<dbReference type="Proteomes" id="UP000467105">
    <property type="component" value="Chromosome"/>
</dbReference>